<dbReference type="PROSITE" id="PS01209">
    <property type="entry name" value="LDLRA_1"/>
    <property type="match status" value="2"/>
</dbReference>
<organism evidence="12 13">
    <name type="scientific">Panagrolaimus davidi</name>
    <dbReference type="NCBI Taxonomy" id="227884"/>
    <lineage>
        <taxon>Eukaryota</taxon>
        <taxon>Metazoa</taxon>
        <taxon>Ecdysozoa</taxon>
        <taxon>Nematoda</taxon>
        <taxon>Chromadorea</taxon>
        <taxon>Rhabditida</taxon>
        <taxon>Tylenchina</taxon>
        <taxon>Panagrolaimomorpha</taxon>
        <taxon>Panagrolaimoidea</taxon>
        <taxon>Panagrolaimidae</taxon>
        <taxon>Panagrolaimus</taxon>
    </lineage>
</organism>
<keyword evidence="8 10" id="KW-1015">Disulfide bond</keyword>
<evidence type="ECO:0000256" key="1">
    <source>
        <dbReference type="ARBA" id="ARBA00004167"/>
    </source>
</evidence>
<dbReference type="FunFam" id="4.10.400.10:FF:000034">
    <property type="entry name" value="Low-density lipoprotein receptor-related protein 2"/>
    <property type="match status" value="1"/>
</dbReference>
<dbReference type="GO" id="GO:0005886">
    <property type="term" value="C:plasma membrane"/>
    <property type="evidence" value="ECO:0007669"/>
    <property type="project" value="TreeGrafter"/>
</dbReference>
<feature type="compositionally biased region" description="Basic residues" evidence="11">
    <location>
        <begin position="23"/>
        <end position="39"/>
    </location>
</feature>
<dbReference type="PANTHER" id="PTHR24270:SF60">
    <property type="entry name" value="CUB AND LDLA DOMAIN, ISOFORM A-RELATED"/>
    <property type="match status" value="1"/>
</dbReference>
<evidence type="ECO:0000256" key="6">
    <source>
        <dbReference type="ARBA" id="ARBA00022989"/>
    </source>
</evidence>
<keyword evidence="9" id="KW-0325">Glycoprotein</keyword>
<accession>A0A914PDA0</accession>
<reference evidence="13" key="1">
    <citation type="submission" date="2022-11" db="UniProtKB">
        <authorList>
            <consortium name="WormBaseParasite"/>
        </authorList>
    </citation>
    <scope>IDENTIFICATION</scope>
</reference>
<feature type="region of interest" description="Disordered" evidence="11">
    <location>
        <begin position="153"/>
        <end position="268"/>
    </location>
</feature>
<protein>
    <submittedName>
        <fullName evidence="13">Uncharacterized protein</fullName>
    </submittedName>
</protein>
<keyword evidence="6" id="KW-1133">Transmembrane helix</keyword>
<keyword evidence="5" id="KW-0677">Repeat</keyword>
<dbReference type="CDD" id="cd00112">
    <property type="entry name" value="LDLa"/>
    <property type="match status" value="3"/>
</dbReference>
<feature type="disulfide bond" evidence="10">
    <location>
        <begin position="300"/>
        <end position="315"/>
    </location>
</feature>
<evidence type="ECO:0000313" key="12">
    <source>
        <dbReference type="Proteomes" id="UP000887578"/>
    </source>
</evidence>
<feature type="region of interest" description="Disordered" evidence="11">
    <location>
        <begin position="1"/>
        <end position="63"/>
    </location>
</feature>
<feature type="compositionally biased region" description="Basic and acidic residues" evidence="11">
    <location>
        <begin position="155"/>
        <end position="171"/>
    </location>
</feature>
<dbReference type="GO" id="GO:0016192">
    <property type="term" value="P:vesicle-mediated transport"/>
    <property type="evidence" value="ECO:0007669"/>
    <property type="project" value="UniProtKB-ARBA"/>
</dbReference>
<comment type="caution">
    <text evidence="10">Lacks conserved residue(s) required for the propagation of feature annotation.</text>
</comment>
<feature type="compositionally biased region" description="Low complexity" evidence="11">
    <location>
        <begin position="10"/>
        <end position="22"/>
    </location>
</feature>
<feature type="disulfide bond" evidence="10">
    <location>
        <begin position="113"/>
        <end position="125"/>
    </location>
</feature>
<keyword evidence="3" id="KW-0812">Transmembrane</keyword>
<feature type="compositionally biased region" description="Pro residues" evidence="11">
    <location>
        <begin position="356"/>
        <end position="381"/>
    </location>
</feature>
<feature type="disulfide bond" evidence="10">
    <location>
        <begin position="132"/>
        <end position="147"/>
    </location>
</feature>
<evidence type="ECO:0000313" key="13">
    <source>
        <dbReference type="WBParaSite" id="PDA_v2.g13410.t1"/>
    </source>
</evidence>
<evidence type="ECO:0000256" key="11">
    <source>
        <dbReference type="SAM" id="MobiDB-lite"/>
    </source>
</evidence>
<feature type="disulfide bond" evidence="10">
    <location>
        <begin position="281"/>
        <end position="293"/>
    </location>
</feature>
<dbReference type="WBParaSite" id="PDA_v2.g13410.t1">
    <property type="protein sequence ID" value="PDA_v2.g13410.t1"/>
    <property type="gene ID" value="PDA_v2.g13410"/>
</dbReference>
<feature type="disulfide bond" evidence="10">
    <location>
        <begin position="90"/>
        <end position="105"/>
    </location>
</feature>
<keyword evidence="7" id="KW-0472">Membrane</keyword>
<evidence type="ECO:0000256" key="2">
    <source>
        <dbReference type="ARBA" id="ARBA00004308"/>
    </source>
</evidence>
<feature type="disulfide bond" evidence="10">
    <location>
        <begin position="120"/>
        <end position="138"/>
    </location>
</feature>
<evidence type="ECO:0000256" key="4">
    <source>
        <dbReference type="ARBA" id="ARBA00022729"/>
    </source>
</evidence>
<dbReference type="InterPro" id="IPR023415">
    <property type="entry name" value="LDLR_class-A_CS"/>
</dbReference>
<proteinExistence type="predicted"/>
<evidence type="ECO:0000256" key="9">
    <source>
        <dbReference type="ARBA" id="ARBA00023180"/>
    </source>
</evidence>
<dbReference type="PANTHER" id="PTHR24270">
    <property type="entry name" value="LOW-DENSITY LIPOPROTEIN RECEPTOR-RELATED"/>
    <property type="match status" value="1"/>
</dbReference>
<dbReference type="GO" id="GO:0012505">
    <property type="term" value="C:endomembrane system"/>
    <property type="evidence" value="ECO:0007669"/>
    <property type="project" value="UniProtKB-SubCell"/>
</dbReference>
<dbReference type="SMART" id="SM00192">
    <property type="entry name" value="LDLa"/>
    <property type="match status" value="3"/>
</dbReference>
<keyword evidence="12" id="KW-1185">Reference proteome</keyword>
<dbReference type="AlphaFoldDB" id="A0A914PDA0"/>
<dbReference type="PROSITE" id="PS50068">
    <property type="entry name" value="LDLRA_2"/>
    <property type="match status" value="3"/>
</dbReference>
<feature type="compositionally biased region" description="Acidic residues" evidence="11">
    <location>
        <begin position="336"/>
        <end position="352"/>
    </location>
</feature>
<dbReference type="InterPro" id="IPR002172">
    <property type="entry name" value="LDrepeatLR_classA_rpt"/>
</dbReference>
<evidence type="ECO:0000256" key="5">
    <source>
        <dbReference type="ARBA" id="ARBA00022737"/>
    </source>
</evidence>
<keyword evidence="4" id="KW-0732">Signal</keyword>
<feature type="region of interest" description="Disordered" evidence="11">
    <location>
        <begin position="319"/>
        <end position="394"/>
    </location>
</feature>
<evidence type="ECO:0000256" key="10">
    <source>
        <dbReference type="PROSITE-ProRule" id="PRU00124"/>
    </source>
</evidence>
<dbReference type="InterPro" id="IPR050685">
    <property type="entry name" value="LDLR"/>
</dbReference>
<name>A0A914PDA0_9BILA</name>
<feature type="compositionally biased region" description="Polar residues" evidence="11">
    <location>
        <begin position="257"/>
        <end position="268"/>
    </location>
</feature>
<feature type="compositionally biased region" description="Basic and acidic residues" evidence="11">
    <location>
        <begin position="182"/>
        <end position="251"/>
    </location>
</feature>
<dbReference type="Gene3D" id="4.10.400.10">
    <property type="entry name" value="Low-density Lipoprotein Receptor"/>
    <property type="match status" value="3"/>
</dbReference>
<comment type="subcellular location">
    <subcellularLocation>
        <location evidence="2">Endomembrane system</location>
    </subcellularLocation>
    <subcellularLocation>
        <location evidence="1">Membrane</location>
        <topology evidence="1">Single-pass membrane protein</topology>
    </subcellularLocation>
</comment>
<evidence type="ECO:0000256" key="3">
    <source>
        <dbReference type="ARBA" id="ARBA00022692"/>
    </source>
</evidence>
<dbReference type="PRINTS" id="PR00261">
    <property type="entry name" value="LDLRECEPTOR"/>
</dbReference>
<feature type="compositionally biased region" description="Polar residues" evidence="11">
    <location>
        <begin position="49"/>
        <end position="63"/>
    </location>
</feature>
<feature type="compositionally biased region" description="Low complexity" evidence="11">
    <location>
        <begin position="382"/>
        <end position="394"/>
    </location>
</feature>
<evidence type="ECO:0000256" key="7">
    <source>
        <dbReference type="ARBA" id="ARBA00023136"/>
    </source>
</evidence>
<dbReference type="Proteomes" id="UP000887578">
    <property type="component" value="Unplaced"/>
</dbReference>
<dbReference type="SUPFAM" id="SSF57424">
    <property type="entry name" value="LDL receptor-like module"/>
    <property type="match status" value="3"/>
</dbReference>
<sequence>MEVTNYFLAHRQSQSQPEQQQHQHQHHQQQQPQRHHQQQHHQQQQQHQSNHVTETIDPRQSQHSIHECSDTEFRCPYLPHTVCIHYEKLCDGRDDCGDNSDEQKCESGSIEDCAAGEFACGNGQCISRDLKCDHKYDCEDGTDESTCDYFIASQKRRENERPRERENDNQIREPQQQQHPAITREEAERQRQIQEREQELKRREQEEARREAEERRREGVESRREGEERRREEEERRREDQRRKTEEEEQRRRHQEFTSNVVHSNAPPTIQFNQEYDDASCLDHEFMCHTGECIDKRRLCDTREDCLDGSDERDCHNGRHLDSAHPGSLPAAPPVIEDDWPELPDDSVEPYEQDPYIPPTEPPRAPVPPPRTAPPPPPAAPQQPAAPAQRQGTV</sequence>
<dbReference type="InterPro" id="IPR036055">
    <property type="entry name" value="LDL_receptor-like_sf"/>
</dbReference>
<evidence type="ECO:0000256" key="8">
    <source>
        <dbReference type="ARBA" id="ARBA00023157"/>
    </source>
</evidence>
<dbReference type="Pfam" id="PF00057">
    <property type="entry name" value="Ldl_recept_a"/>
    <property type="match status" value="3"/>
</dbReference>
<feature type="disulfide bond" evidence="10">
    <location>
        <begin position="288"/>
        <end position="306"/>
    </location>
</feature>